<gene>
    <name evidence="15" type="ORF">ZHAS_00014766</name>
</gene>
<feature type="binding site" description="axial binding residue" evidence="13">
    <location>
        <position position="438"/>
    </location>
    <ligand>
        <name>heme</name>
        <dbReference type="ChEBI" id="CHEBI:30413"/>
    </ligand>
    <ligandPart>
        <name>Fe</name>
        <dbReference type="ChEBI" id="CHEBI:18248"/>
    </ligandPart>
</feature>
<dbReference type="PROSITE" id="PS00086">
    <property type="entry name" value="CYTOCHROME_P450"/>
    <property type="match status" value="2"/>
</dbReference>
<dbReference type="GO" id="GO:0004497">
    <property type="term" value="F:monooxygenase activity"/>
    <property type="evidence" value="ECO:0007669"/>
    <property type="project" value="UniProtKB-KW"/>
</dbReference>
<dbReference type="GO" id="GO:0005789">
    <property type="term" value="C:endoplasmic reticulum membrane"/>
    <property type="evidence" value="ECO:0007669"/>
    <property type="project" value="UniProtKB-SubCell"/>
</dbReference>
<evidence type="ECO:0000256" key="2">
    <source>
        <dbReference type="ARBA" id="ARBA00004174"/>
    </source>
</evidence>
<dbReference type="STRING" id="74873.A0A084W970"/>
<keyword evidence="11 14" id="KW-0503">Monooxygenase</keyword>
<organism evidence="15">
    <name type="scientific">Anopheles sinensis</name>
    <name type="common">Mosquito</name>
    <dbReference type="NCBI Taxonomy" id="74873"/>
    <lineage>
        <taxon>Eukaryota</taxon>
        <taxon>Metazoa</taxon>
        <taxon>Ecdysozoa</taxon>
        <taxon>Arthropoda</taxon>
        <taxon>Hexapoda</taxon>
        <taxon>Insecta</taxon>
        <taxon>Pterygota</taxon>
        <taxon>Neoptera</taxon>
        <taxon>Endopterygota</taxon>
        <taxon>Diptera</taxon>
        <taxon>Nematocera</taxon>
        <taxon>Culicoidea</taxon>
        <taxon>Culicidae</taxon>
        <taxon>Anophelinae</taxon>
        <taxon>Anopheles</taxon>
    </lineage>
</organism>
<dbReference type="InterPro" id="IPR017972">
    <property type="entry name" value="Cyt_P450_CS"/>
</dbReference>
<keyword evidence="9 14" id="KW-0560">Oxidoreductase</keyword>
<dbReference type="Pfam" id="PF00067">
    <property type="entry name" value="p450"/>
    <property type="match status" value="2"/>
</dbReference>
<dbReference type="EMBL" id="KE525321">
    <property type="protein sequence ID" value="KFB46764.1"/>
    <property type="molecule type" value="Genomic_DNA"/>
</dbReference>
<keyword evidence="10 13" id="KW-0408">Iron</keyword>
<comment type="subcellular location">
    <subcellularLocation>
        <location evidence="3">Endoplasmic reticulum membrane</location>
        <topology evidence="3">Peripheral membrane protein</topology>
    </subcellularLocation>
    <subcellularLocation>
        <location evidence="2">Microsome membrane</location>
        <topology evidence="2">Peripheral membrane protein</topology>
    </subcellularLocation>
</comment>
<evidence type="ECO:0000313" key="15">
    <source>
        <dbReference type="EMBL" id="KFB46764.1"/>
    </source>
</evidence>
<comment type="similarity">
    <text evidence="4 14">Belongs to the cytochrome P450 family.</text>
</comment>
<dbReference type="PRINTS" id="PR00463">
    <property type="entry name" value="EP450I"/>
</dbReference>
<dbReference type="EnsemblMetazoa" id="ASIC014766-RA">
    <property type="protein sequence ID" value="ASIC014766-PA"/>
    <property type="gene ID" value="ASIC014766"/>
</dbReference>
<evidence type="ECO:0000256" key="10">
    <source>
        <dbReference type="ARBA" id="ARBA00023004"/>
    </source>
</evidence>
<dbReference type="EMBL" id="ATLV01021636">
    <property type="status" value="NOT_ANNOTATED_CDS"/>
    <property type="molecule type" value="Genomic_DNA"/>
</dbReference>
<accession>A0A084W970</accession>
<dbReference type="Proteomes" id="UP000030765">
    <property type="component" value="Unassembled WGS sequence"/>
</dbReference>
<reference evidence="16" key="2">
    <citation type="submission" date="2020-05" db="UniProtKB">
        <authorList>
            <consortium name="EnsemblMetazoa"/>
        </authorList>
    </citation>
    <scope>IDENTIFICATION</scope>
</reference>
<evidence type="ECO:0000256" key="14">
    <source>
        <dbReference type="RuleBase" id="RU000461"/>
    </source>
</evidence>
<name>A0A084W970_ANOSI</name>
<evidence type="ECO:0000256" key="8">
    <source>
        <dbReference type="ARBA" id="ARBA00022848"/>
    </source>
</evidence>
<keyword evidence="7" id="KW-0256">Endoplasmic reticulum</keyword>
<evidence type="ECO:0000256" key="9">
    <source>
        <dbReference type="ARBA" id="ARBA00023002"/>
    </source>
</evidence>
<dbReference type="GO" id="GO:0020037">
    <property type="term" value="F:heme binding"/>
    <property type="evidence" value="ECO:0007669"/>
    <property type="project" value="InterPro"/>
</dbReference>
<evidence type="ECO:0000256" key="6">
    <source>
        <dbReference type="ARBA" id="ARBA00022723"/>
    </source>
</evidence>
<evidence type="ECO:0000256" key="4">
    <source>
        <dbReference type="ARBA" id="ARBA00010617"/>
    </source>
</evidence>
<evidence type="ECO:0000313" key="17">
    <source>
        <dbReference type="Proteomes" id="UP000030765"/>
    </source>
</evidence>
<dbReference type="InterPro" id="IPR001128">
    <property type="entry name" value="Cyt_P450"/>
</dbReference>
<dbReference type="SUPFAM" id="SSF48264">
    <property type="entry name" value="Cytochrome P450"/>
    <property type="match status" value="2"/>
</dbReference>
<dbReference type="InterPro" id="IPR036396">
    <property type="entry name" value="Cyt_P450_sf"/>
</dbReference>
<comment type="cofactor">
    <cofactor evidence="1 13">
        <name>heme</name>
        <dbReference type="ChEBI" id="CHEBI:30413"/>
    </cofactor>
</comment>
<dbReference type="Gene3D" id="1.10.630.10">
    <property type="entry name" value="Cytochrome P450"/>
    <property type="match status" value="2"/>
</dbReference>
<dbReference type="VEuPathDB" id="VectorBase:ASIS015721"/>
<proteinExistence type="inferred from homology"/>
<protein>
    <submittedName>
        <fullName evidence="15">AGAP011028-PA-like protein</fullName>
    </submittedName>
</protein>
<evidence type="ECO:0000256" key="13">
    <source>
        <dbReference type="PIRSR" id="PIRSR602401-1"/>
    </source>
</evidence>
<dbReference type="VEuPathDB" id="VectorBase:ASIS011326"/>
<dbReference type="InterPro" id="IPR002401">
    <property type="entry name" value="Cyt_P450_E_grp-I"/>
</dbReference>
<keyword evidence="17" id="KW-1185">Reference proteome</keyword>
<evidence type="ECO:0000256" key="12">
    <source>
        <dbReference type="ARBA" id="ARBA00023136"/>
    </source>
</evidence>
<evidence type="ECO:0000256" key="1">
    <source>
        <dbReference type="ARBA" id="ARBA00001971"/>
    </source>
</evidence>
<evidence type="ECO:0000256" key="3">
    <source>
        <dbReference type="ARBA" id="ARBA00004406"/>
    </source>
</evidence>
<dbReference type="GO" id="GO:0005506">
    <property type="term" value="F:iron ion binding"/>
    <property type="evidence" value="ECO:0007669"/>
    <property type="project" value="InterPro"/>
</dbReference>
<evidence type="ECO:0000256" key="11">
    <source>
        <dbReference type="ARBA" id="ARBA00023033"/>
    </source>
</evidence>
<dbReference type="PRINTS" id="PR00385">
    <property type="entry name" value="P450"/>
</dbReference>
<evidence type="ECO:0000313" key="16">
    <source>
        <dbReference type="EnsemblMetazoa" id="ASIC014766-PA"/>
    </source>
</evidence>
<dbReference type="AlphaFoldDB" id="A0A084W970"/>
<dbReference type="CDD" id="cd11056">
    <property type="entry name" value="CYP6-like"/>
    <property type="match status" value="1"/>
</dbReference>
<reference evidence="15 17" key="1">
    <citation type="journal article" date="2014" name="BMC Genomics">
        <title>Genome sequence of Anopheles sinensis provides insight into genetics basis of mosquito competence for malaria parasites.</title>
        <authorList>
            <person name="Zhou D."/>
            <person name="Zhang D."/>
            <person name="Ding G."/>
            <person name="Shi L."/>
            <person name="Hou Q."/>
            <person name="Ye Y."/>
            <person name="Xu Y."/>
            <person name="Zhou H."/>
            <person name="Xiong C."/>
            <person name="Li S."/>
            <person name="Yu J."/>
            <person name="Hong S."/>
            <person name="Yu X."/>
            <person name="Zou P."/>
            <person name="Chen C."/>
            <person name="Chang X."/>
            <person name="Wang W."/>
            <person name="Lv Y."/>
            <person name="Sun Y."/>
            <person name="Ma L."/>
            <person name="Shen B."/>
            <person name="Zhu C."/>
        </authorList>
    </citation>
    <scope>NUCLEOTIDE SEQUENCE [LARGE SCALE GENOMIC DNA]</scope>
</reference>
<dbReference type="OrthoDB" id="2789670at2759"/>
<dbReference type="EMBL" id="ATLV01021637">
    <property type="status" value="NOT_ANNOTATED_CDS"/>
    <property type="molecule type" value="Genomic_DNA"/>
</dbReference>
<keyword evidence="6 13" id="KW-0479">Metal-binding</keyword>
<evidence type="ECO:0000256" key="5">
    <source>
        <dbReference type="ARBA" id="ARBA00022617"/>
    </source>
</evidence>
<dbReference type="InterPro" id="IPR050476">
    <property type="entry name" value="Insect_CytP450_Detox"/>
</dbReference>
<dbReference type="VEuPathDB" id="VectorBase:ASIC014766"/>
<keyword evidence="12" id="KW-0472">Membrane</keyword>
<sequence length="624" mass="70811">MALHVGLFLLAGVFALLYALIVQRYRYWKIRNIPTLPASFPLGNFGALRRRSPAEVSTELYRQMDPKERFYGLFITLKPAIMVTDLDLIKTVLIKDFNYFPDHGIYRNERVDPISAHLFCLEGAKWKSVRSKLSPTFTSGRMKAMFPVLHEVAGNFRQYLQTQLTAEPTELDLKDCCARMMIDNIGGCAFGIECNSFREPNSAFRRTGQLVFDSPRYSALATSVLTLYPAIGHALGLKMHHDEVIEFFTELVRDTIAMRERSATKRNDLLEIMLELKSATEAGLTMDELTAQAFGFFLAGYETSSSNITFCLYELALNEECQERARACVLEALRKHGGMTYEAIADMEYLDRCINETLRKYPPLPVLHRLSCKPYRLPGTDVILPAKTKLLIPVYAIQRDERYYPDPERFDPDRFAPEEVAKRHFSTFLSFGEGPRICIGQGLGVMQSRVGLATLLANFRFRPGPTTPIPLVYAKNALTLQNNGPVQTLRKYPPLPVLHRLSCKPYRLPGTDVILPAKTKLLIPVYAIQRDERYYPDPERFDPDRFAPEEVAKRHFSTFLSFGEGPRICFGQRLGVMQSRVGLATLLANFRFRPGPTTPIPLVYAKNALTLQNNGPVRLLVEPL</sequence>
<dbReference type="OMA" id="EGPRICF"/>
<dbReference type="PANTHER" id="PTHR24292:SF103">
    <property type="entry name" value="CYTOCHROME P450 6BS1"/>
    <property type="match status" value="1"/>
</dbReference>
<dbReference type="GO" id="GO:0016705">
    <property type="term" value="F:oxidoreductase activity, acting on paired donors, with incorporation or reduction of molecular oxygen"/>
    <property type="evidence" value="ECO:0007669"/>
    <property type="project" value="InterPro"/>
</dbReference>
<dbReference type="FunFam" id="1.10.630.10:FF:000042">
    <property type="entry name" value="Cytochrome P450"/>
    <property type="match status" value="1"/>
</dbReference>
<dbReference type="PANTHER" id="PTHR24292">
    <property type="entry name" value="CYTOCHROME P450"/>
    <property type="match status" value="1"/>
</dbReference>
<evidence type="ECO:0000256" key="7">
    <source>
        <dbReference type="ARBA" id="ARBA00022824"/>
    </source>
</evidence>
<keyword evidence="5 13" id="KW-0349">Heme</keyword>
<keyword evidence="8" id="KW-0492">Microsome</keyword>